<gene>
    <name evidence="2" type="ORF">L602_001900000030</name>
</gene>
<proteinExistence type="predicted"/>
<dbReference type="EMBL" id="VLJN01000011">
    <property type="protein sequence ID" value="TWG87000.1"/>
    <property type="molecule type" value="Genomic_DNA"/>
</dbReference>
<dbReference type="AlphaFoldDB" id="A0A562BQ47"/>
<evidence type="ECO:0000313" key="2">
    <source>
        <dbReference type="EMBL" id="TWG87000.1"/>
    </source>
</evidence>
<evidence type="ECO:0000313" key="3">
    <source>
        <dbReference type="Proteomes" id="UP000318141"/>
    </source>
</evidence>
<feature type="compositionally biased region" description="Low complexity" evidence="1">
    <location>
        <begin position="1"/>
        <end position="23"/>
    </location>
</feature>
<keyword evidence="3" id="KW-1185">Reference proteome</keyword>
<name>A0A562BQ47_9BURK</name>
<organism evidence="2 3">
    <name type="scientific">Cupriavidus gilardii J11</name>
    <dbReference type="NCBI Taxonomy" id="936133"/>
    <lineage>
        <taxon>Bacteria</taxon>
        <taxon>Pseudomonadati</taxon>
        <taxon>Pseudomonadota</taxon>
        <taxon>Betaproteobacteria</taxon>
        <taxon>Burkholderiales</taxon>
        <taxon>Burkholderiaceae</taxon>
        <taxon>Cupriavidus</taxon>
    </lineage>
</organism>
<reference evidence="2 3" key="1">
    <citation type="submission" date="2019-07" db="EMBL/GenBank/DDBJ databases">
        <title>Genome sequencing of lignin-degrading bacterial isolates.</title>
        <authorList>
            <person name="Gladden J."/>
        </authorList>
    </citation>
    <scope>NUCLEOTIDE SEQUENCE [LARGE SCALE GENOMIC DNA]</scope>
    <source>
        <strain evidence="2 3">J11</strain>
    </source>
</reference>
<sequence length="113" mass="11810">MRPFMLSSTPRASSALSSTTVLAHDSDRPNTSPLPHDHPHHQATAMPSTVASVICTTAPGTAMRLTASRSLSEKCRPTPNISSITPISDNCEANCTSATKPGVPGPMMMPAAR</sequence>
<comment type="caution">
    <text evidence="2">The sequence shown here is derived from an EMBL/GenBank/DDBJ whole genome shotgun (WGS) entry which is preliminary data.</text>
</comment>
<protein>
    <submittedName>
        <fullName evidence="2">Uncharacterized protein</fullName>
    </submittedName>
</protein>
<evidence type="ECO:0000256" key="1">
    <source>
        <dbReference type="SAM" id="MobiDB-lite"/>
    </source>
</evidence>
<feature type="region of interest" description="Disordered" evidence="1">
    <location>
        <begin position="1"/>
        <end position="45"/>
    </location>
</feature>
<dbReference type="Proteomes" id="UP000318141">
    <property type="component" value="Unassembled WGS sequence"/>
</dbReference>
<accession>A0A562BQ47</accession>